<dbReference type="KEGG" id="tcm:HL41_03110"/>
<keyword evidence="11" id="KW-0413">Isomerase</keyword>
<dbReference type="HOGENOM" id="CLU_023843_1_0_0"/>
<evidence type="ECO:0000256" key="12">
    <source>
        <dbReference type="SAM" id="Phobius"/>
    </source>
</evidence>
<evidence type="ECO:0000256" key="4">
    <source>
        <dbReference type="ARBA" id="ARBA00022692"/>
    </source>
</evidence>
<evidence type="ECO:0000256" key="9">
    <source>
        <dbReference type="ARBA" id="ARBA00040743"/>
    </source>
</evidence>
<comment type="subcellular location">
    <subcellularLocation>
        <location evidence="1">Cell inner membrane</location>
        <topology evidence="1">Single-pass type II membrane protein</topology>
        <orientation evidence="1">Periplasmic side</orientation>
    </subcellularLocation>
</comment>
<keyword evidence="3" id="KW-0997">Cell inner membrane</keyword>
<name>A0A075WYW1_9BACT</name>
<organism evidence="14 15">
    <name type="scientific">Thermodesulfobacterium commune DSM 2178</name>
    <dbReference type="NCBI Taxonomy" id="289377"/>
    <lineage>
        <taxon>Bacteria</taxon>
        <taxon>Pseudomonadati</taxon>
        <taxon>Thermodesulfobacteriota</taxon>
        <taxon>Thermodesulfobacteria</taxon>
        <taxon>Thermodesulfobacteriales</taxon>
        <taxon>Thermodesulfobacteriaceae</taxon>
        <taxon>Thermodesulfobacterium</taxon>
    </lineage>
</organism>
<keyword evidence="15" id="KW-1185">Reference proteome</keyword>
<evidence type="ECO:0000313" key="14">
    <source>
        <dbReference type="EMBL" id="AIH03857.1"/>
    </source>
</evidence>
<dbReference type="InterPro" id="IPR027304">
    <property type="entry name" value="Trigger_fact/SurA_dom_sf"/>
</dbReference>
<dbReference type="SUPFAM" id="SSF54534">
    <property type="entry name" value="FKBP-like"/>
    <property type="match status" value="1"/>
</dbReference>
<evidence type="ECO:0000256" key="1">
    <source>
        <dbReference type="ARBA" id="ARBA00004382"/>
    </source>
</evidence>
<evidence type="ECO:0000256" key="11">
    <source>
        <dbReference type="PROSITE-ProRule" id="PRU00278"/>
    </source>
</evidence>
<dbReference type="GO" id="GO:0005886">
    <property type="term" value="C:plasma membrane"/>
    <property type="evidence" value="ECO:0007669"/>
    <property type="project" value="UniProtKB-SubCell"/>
</dbReference>
<dbReference type="GO" id="GO:0003755">
    <property type="term" value="F:peptidyl-prolyl cis-trans isomerase activity"/>
    <property type="evidence" value="ECO:0007669"/>
    <property type="project" value="UniProtKB-KW"/>
</dbReference>
<proteinExistence type="inferred from homology"/>
<reference evidence="14 15" key="1">
    <citation type="journal article" date="2015" name="Genome Announc.">
        <title>Genome Sequence of a Sulfate-Reducing Thermophilic Bacterium, Thermodesulfobacterium commune DSM 2178T (Phylum Thermodesulfobacteria).</title>
        <authorList>
            <person name="Bhatnagar S."/>
            <person name="Badger J.H."/>
            <person name="Madupu R."/>
            <person name="Khouri H.M."/>
            <person name="O'Connor E.M."/>
            <person name="Robb F.T."/>
            <person name="Ward N.L."/>
            <person name="Eisen J.A."/>
        </authorList>
    </citation>
    <scope>NUCLEOTIDE SEQUENCE [LARGE SCALE GENOMIC DNA]</scope>
    <source>
        <strain evidence="14 15">DSM 2178</strain>
    </source>
</reference>
<dbReference type="PANTHER" id="PTHR47529">
    <property type="entry name" value="PEPTIDYL-PROLYL CIS-TRANS ISOMERASE D"/>
    <property type="match status" value="1"/>
</dbReference>
<evidence type="ECO:0000259" key="13">
    <source>
        <dbReference type="PROSITE" id="PS50198"/>
    </source>
</evidence>
<dbReference type="EMBL" id="CP008796">
    <property type="protein sequence ID" value="AIH03857.1"/>
    <property type="molecule type" value="Genomic_DNA"/>
</dbReference>
<keyword evidence="2" id="KW-1003">Cell membrane</keyword>
<comment type="similarity">
    <text evidence="8">Belongs to the PpiD chaperone family.</text>
</comment>
<evidence type="ECO:0000256" key="3">
    <source>
        <dbReference type="ARBA" id="ARBA00022519"/>
    </source>
</evidence>
<dbReference type="PANTHER" id="PTHR47529:SF1">
    <property type="entry name" value="PERIPLASMIC CHAPERONE PPID"/>
    <property type="match status" value="1"/>
</dbReference>
<dbReference type="OrthoDB" id="9812372at2"/>
<dbReference type="Gene3D" id="3.10.50.40">
    <property type="match status" value="2"/>
</dbReference>
<dbReference type="AlphaFoldDB" id="A0A075WYW1"/>
<dbReference type="STRING" id="289377.HL41_03110"/>
<keyword evidence="4 12" id="KW-0812">Transmembrane</keyword>
<accession>A0A075WYW1</accession>
<keyword evidence="6 12" id="KW-0472">Membrane</keyword>
<dbReference type="InterPro" id="IPR052029">
    <property type="entry name" value="PpiD_chaperone"/>
</dbReference>
<dbReference type="Pfam" id="PF13624">
    <property type="entry name" value="SurA_N_3"/>
    <property type="match status" value="1"/>
</dbReference>
<evidence type="ECO:0000256" key="5">
    <source>
        <dbReference type="ARBA" id="ARBA00022989"/>
    </source>
</evidence>
<dbReference type="SUPFAM" id="SSF109998">
    <property type="entry name" value="Triger factor/SurA peptide-binding domain-like"/>
    <property type="match status" value="1"/>
</dbReference>
<dbReference type="Proteomes" id="UP000028481">
    <property type="component" value="Chromosome"/>
</dbReference>
<sequence length="602" mass="70224">MFDFLRKGATSVFAKIFLAVIIIVFVFWGIGSFVTSEKDLVAKVNGISITGKEFQEFYNFQLFRLKQTFGEISEEDLKKLNLKKEVLDELIKLKLLEDYANKIGLKILPEEVSLSIAQIPSFQENGRFNPQKYQMVLRELGTTPKFFEKLVYYDILQQRLKLLLTTPIVVSEEEVKDYLRFAKQEIELLEGILPLKACIEKINHTEKDLENYYLTHRDIYKEEEKIKLAYLFIPYDTSSEVTEAELKRFYEQNLDRFKRPFSAKIKTLLVEATDDTSLKKAQKIIEETKHAKDLKVPAKWVEEGVLSEEIKTALKQSKEGQVLGPFKVSSGYLIIGVEAIKPEGIASFEEVREDIYKFLKTEKTRKVTQEKANKIYSEVMKENDLKIWAEKNKIKLFETNWLTKKEFLDQFQNFQLAKKVFEAPKREFFAPLETSKGFVILEIIDKKPARSLEFAEAKEKVKQDYLNSKGKELCEQKAKALLEKLKSKTEITKEVFEKEGFQTKEYRLTRMEIPQKFSSNIAQLIANPGSSKVIDNIVWDRGDLKIFAIKSIKEFNGTIEDAEIQQASSVLLTQKRDNWFKEWYQSLVKKSKIKTYSLFEKF</sequence>
<feature type="domain" description="PpiC" evidence="13">
    <location>
        <begin position="223"/>
        <end position="339"/>
    </location>
</feature>
<protein>
    <recommendedName>
        <fullName evidence="9">Periplasmic chaperone PpiD</fullName>
    </recommendedName>
    <alternativeName>
        <fullName evidence="10">Periplasmic folding chaperone</fullName>
    </alternativeName>
</protein>
<evidence type="ECO:0000256" key="10">
    <source>
        <dbReference type="ARBA" id="ARBA00042775"/>
    </source>
</evidence>
<dbReference type="InterPro" id="IPR000297">
    <property type="entry name" value="PPIase_PpiC"/>
</dbReference>
<dbReference type="Pfam" id="PF13145">
    <property type="entry name" value="Rotamase_2"/>
    <property type="match status" value="2"/>
</dbReference>
<keyword evidence="7" id="KW-0143">Chaperone</keyword>
<evidence type="ECO:0000256" key="8">
    <source>
        <dbReference type="ARBA" id="ARBA00038408"/>
    </source>
</evidence>
<dbReference type="Gene3D" id="1.10.4030.10">
    <property type="entry name" value="Porin chaperone SurA, peptide-binding domain"/>
    <property type="match status" value="1"/>
</dbReference>
<dbReference type="PaxDb" id="289377-HL41_03110"/>
<keyword evidence="11" id="KW-0697">Rotamase</keyword>
<evidence type="ECO:0000256" key="6">
    <source>
        <dbReference type="ARBA" id="ARBA00023136"/>
    </source>
</evidence>
<feature type="transmembrane region" description="Helical" evidence="12">
    <location>
        <begin position="12"/>
        <end position="34"/>
    </location>
</feature>
<dbReference type="RefSeq" id="WP_038061875.1">
    <property type="nucleotide sequence ID" value="NZ_CP008796.1"/>
</dbReference>
<keyword evidence="5 12" id="KW-1133">Transmembrane helix</keyword>
<dbReference type="eggNOG" id="COG0760">
    <property type="taxonomic scope" value="Bacteria"/>
</dbReference>
<dbReference type="PROSITE" id="PS50198">
    <property type="entry name" value="PPIC_PPIASE_2"/>
    <property type="match status" value="1"/>
</dbReference>
<evidence type="ECO:0000256" key="2">
    <source>
        <dbReference type="ARBA" id="ARBA00022475"/>
    </source>
</evidence>
<gene>
    <name evidence="14" type="ORF">HL41_03110</name>
</gene>
<evidence type="ECO:0000256" key="7">
    <source>
        <dbReference type="ARBA" id="ARBA00023186"/>
    </source>
</evidence>
<evidence type="ECO:0000313" key="15">
    <source>
        <dbReference type="Proteomes" id="UP000028481"/>
    </source>
</evidence>
<dbReference type="InterPro" id="IPR046357">
    <property type="entry name" value="PPIase_dom_sf"/>
</dbReference>